<dbReference type="EMBL" id="MT144009">
    <property type="protein sequence ID" value="QJA46379.1"/>
    <property type="molecule type" value="Genomic_DNA"/>
</dbReference>
<evidence type="ECO:0000313" key="2">
    <source>
        <dbReference type="EMBL" id="QJA66967.1"/>
    </source>
</evidence>
<name>A0A6H1ZFY8_9ZZZZ</name>
<evidence type="ECO:0000313" key="4">
    <source>
        <dbReference type="EMBL" id="QJH99273.1"/>
    </source>
</evidence>
<gene>
    <name evidence="3" type="ORF">MM415A00187_0015</name>
    <name evidence="2" type="ORF">MM415B00313_0015</name>
    <name evidence="1" type="ORF">TM448A00409_0015</name>
    <name evidence="4" type="ORF">TM448B01532_0013</name>
</gene>
<reference evidence="1" key="1">
    <citation type="submission" date="2020-03" db="EMBL/GenBank/DDBJ databases">
        <title>The deep terrestrial virosphere.</title>
        <authorList>
            <person name="Holmfeldt K."/>
            <person name="Nilsson E."/>
            <person name="Simone D."/>
            <person name="Lopez-Fernandez M."/>
            <person name="Wu X."/>
            <person name="de Brujin I."/>
            <person name="Lundin D."/>
            <person name="Andersson A."/>
            <person name="Bertilsson S."/>
            <person name="Dopson M."/>
        </authorList>
    </citation>
    <scope>NUCLEOTIDE SEQUENCE</scope>
    <source>
        <strain evidence="3">MM415A00187</strain>
        <strain evidence="2">MM415B00313</strain>
        <strain evidence="1">TM448A00409</strain>
        <strain evidence="4">TM448B01532</strain>
    </source>
</reference>
<dbReference type="AlphaFoldDB" id="A0A6H1ZFY8"/>
<organism evidence="1">
    <name type="scientific">viral metagenome</name>
    <dbReference type="NCBI Taxonomy" id="1070528"/>
    <lineage>
        <taxon>unclassified sequences</taxon>
        <taxon>metagenomes</taxon>
        <taxon>organismal metagenomes</taxon>
    </lineage>
</organism>
<dbReference type="EMBL" id="MT141564">
    <property type="protein sequence ID" value="QJA66967.1"/>
    <property type="molecule type" value="Genomic_DNA"/>
</dbReference>
<evidence type="ECO:0000313" key="1">
    <source>
        <dbReference type="EMBL" id="QJA46379.1"/>
    </source>
</evidence>
<accession>A0A6H1ZFY8</accession>
<dbReference type="EMBL" id="MT144778">
    <property type="protein sequence ID" value="QJH99273.1"/>
    <property type="molecule type" value="Genomic_DNA"/>
</dbReference>
<proteinExistence type="predicted"/>
<sequence length="423" mass="44899">MTVKSELWGQLANAVKIIDELWKFGAVNSPNLVTLIDTLSQSYLGNHVGSTTAAVKTLRTAISTQSVNTAVLQPIILELAKRGYNSRATAVSDALDDIARGMDALTETVAERNITYGSVTAGGSNVGDGTVLRLTTDEYGNKIEDGAWDGGVTKVEITQDKNTGVSGGSEKGLIYGSGVTPYDNLEMGDAPNGSLVVTAMNAANSILTNSDFETSSGTGSTLAFTGWTLSDPDDFSEETTVTYNDSAQAIEFEDNANILQYIPDASGSLDSSKPAFLIVPFYRVSSCDGTLTIRLGSQTESVALSAQSGWNLLVLGVADEKSWYNNFKEDSSDLGVRVQISLASRNTGSLVIDNVILAQPSAFNSKYYMLIAGDSDFINGDYFTFTDSVNGTSGGDGRIQFTLSRLFGKYLPHTSGSETYADA</sequence>
<protein>
    <submittedName>
        <fullName evidence="1">Uncharacterized protein</fullName>
    </submittedName>
</protein>
<evidence type="ECO:0000313" key="3">
    <source>
        <dbReference type="EMBL" id="QJA84480.1"/>
    </source>
</evidence>
<dbReference type="EMBL" id="MT142530">
    <property type="protein sequence ID" value="QJA84480.1"/>
    <property type="molecule type" value="Genomic_DNA"/>
</dbReference>